<sequence length="115" mass="12749">MDICANQALRKCLLPHSALCCMIVRCNIGVEAKSAIVQVCSELKHAESPMEKAAADERLGVVFVFSVVLEMPLLFKETESTAPESQNRVCFQCVVCLQETQMLQQNQSCNKKLLS</sequence>
<protein>
    <submittedName>
        <fullName evidence="1">Uncharacterized protein</fullName>
    </submittedName>
</protein>
<name>A0A0V1ACZ6_9BILA</name>
<evidence type="ECO:0000313" key="1">
    <source>
        <dbReference type="EMBL" id="KRY22662.1"/>
    </source>
</evidence>
<dbReference type="Proteomes" id="UP000054783">
    <property type="component" value="Unassembled WGS sequence"/>
</dbReference>
<evidence type="ECO:0000313" key="2">
    <source>
        <dbReference type="Proteomes" id="UP000054783"/>
    </source>
</evidence>
<dbReference type="AlphaFoldDB" id="A0A0V1ACZ6"/>
<comment type="caution">
    <text evidence="1">The sequence shown here is derived from an EMBL/GenBank/DDBJ whole genome shotgun (WGS) entry which is preliminary data.</text>
</comment>
<keyword evidence="2" id="KW-1185">Reference proteome</keyword>
<proteinExistence type="predicted"/>
<gene>
    <name evidence="1" type="ORF">T12_6147</name>
</gene>
<dbReference type="EMBL" id="JYDQ01000008">
    <property type="protein sequence ID" value="KRY22662.1"/>
    <property type="molecule type" value="Genomic_DNA"/>
</dbReference>
<accession>A0A0V1ACZ6</accession>
<reference evidence="1 2" key="1">
    <citation type="submission" date="2015-01" db="EMBL/GenBank/DDBJ databases">
        <title>Evolution of Trichinella species and genotypes.</title>
        <authorList>
            <person name="Korhonen P.K."/>
            <person name="Edoardo P."/>
            <person name="Giuseppe L.R."/>
            <person name="Gasser R.B."/>
        </authorList>
    </citation>
    <scope>NUCLEOTIDE SEQUENCE [LARGE SCALE GENOMIC DNA]</scope>
    <source>
        <strain evidence="1">ISS2496</strain>
    </source>
</reference>
<organism evidence="1 2">
    <name type="scientific">Trichinella patagoniensis</name>
    <dbReference type="NCBI Taxonomy" id="990121"/>
    <lineage>
        <taxon>Eukaryota</taxon>
        <taxon>Metazoa</taxon>
        <taxon>Ecdysozoa</taxon>
        <taxon>Nematoda</taxon>
        <taxon>Enoplea</taxon>
        <taxon>Dorylaimia</taxon>
        <taxon>Trichinellida</taxon>
        <taxon>Trichinellidae</taxon>
        <taxon>Trichinella</taxon>
    </lineage>
</organism>